<comment type="pathway">
    <text evidence="2">Glycolipid biosynthesis; glycosylphosphatidylinositol-anchor biosynthesis.</text>
</comment>
<dbReference type="EMBL" id="NBII01000005">
    <property type="protein sequence ID" value="PAV18788.1"/>
    <property type="molecule type" value="Genomic_DNA"/>
</dbReference>
<comment type="similarity">
    <text evidence="3">Belongs to the PIGU family.</text>
</comment>
<keyword evidence="5 9" id="KW-0812">Transmembrane</keyword>
<evidence type="ECO:0000313" key="10">
    <source>
        <dbReference type="EMBL" id="PAV18788.1"/>
    </source>
</evidence>
<feature type="transmembrane region" description="Helical" evidence="9">
    <location>
        <begin position="113"/>
        <end position="136"/>
    </location>
</feature>
<dbReference type="InterPro" id="IPR009600">
    <property type="entry name" value="PIG-U"/>
</dbReference>
<name>A0A286UGW8_9AGAM</name>
<evidence type="ECO:0000256" key="7">
    <source>
        <dbReference type="ARBA" id="ARBA00022989"/>
    </source>
</evidence>
<evidence type="ECO:0000256" key="2">
    <source>
        <dbReference type="ARBA" id="ARBA00004687"/>
    </source>
</evidence>
<proteinExistence type="inferred from homology"/>
<feature type="transmembrane region" description="Helical" evidence="9">
    <location>
        <begin position="157"/>
        <end position="181"/>
    </location>
</feature>
<evidence type="ECO:0000256" key="6">
    <source>
        <dbReference type="ARBA" id="ARBA00022824"/>
    </source>
</evidence>
<dbReference type="GO" id="GO:0051301">
    <property type="term" value="P:cell division"/>
    <property type="evidence" value="ECO:0007669"/>
    <property type="project" value="UniProtKB-KW"/>
</dbReference>
<dbReference type="UniPathway" id="UPA00196"/>
<gene>
    <name evidence="10" type="ORF">PNOK_0563100</name>
</gene>
<accession>A0A286UGW8</accession>
<dbReference type="FunCoup" id="A0A286UGW8">
    <property type="interactions" value="453"/>
</dbReference>
<reference evidence="10 11" key="1">
    <citation type="journal article" date="2017" name="Mol. Ecol.">
        <title>Comparative and population genomic landscape of Phellinus noxius: A hypervariable fungus causing root rot in trees.</title>
        <authorList>
            <person name="Chung C.L."/>
            <person name="Lee T.J."/>
            <person name="Akiba M."/>
            <person name="Lee H.H."/>
            <person name="Kuo T.H."/>
            <person name="Liu D."/>
            <person name="Ke H.M."/>
            <person name="Yokoi T."/>
            <person name="Roa M.B."/>
            <person name="Lu M.J."/>
            <person name="Chang Y.Y."/>
            <person name="Ann P.J."/>
            <person name="Tsai J.N."/>
            <person name="Chen C.Y."/>
            <person name="Tzean S.S."/>
            <person name="Ota Y."/>
            <person name="Hattori T."/>
            <person name="Sahashi N."/>
            <person name="Liou R.F."/>
            <person name="Kikuchi T."/>
            <person name="Tsai I.J."/>
        </authorList>
    </citation>
    <scope>NUCLEOTIDE SEQUENCE [LARGE SCALE GENOMIC DNA]</scope>
    <source>
        <strain evidence="10 11">FFPRI411160</strain>
    </source>
</reference>
<sequence>MSAVIPVAIGARFVLSLSSVGDSLKRDHLLSSSLTSFPRLQEGIYLHESNIDPYSGGAFYQSPLFLLLFSTIYPLNSYSARILWGICDIISAYLLIKIWRARTNTRRETRETMIAGAFILNPYIFLPSLALSTSAIENTLYLLAVSLACYKKRAPCLLTLAFLTHLSLPNALLLPPLVLLLHGTPVSSLASPKKSSIKYQTFMRCVAEYLVYTFVLGVACTISTGSTDWIVRTWGTSILLPDLRPNPGLWWYFFTEMFDHFRPFFLMVFSVHLLIYVAPISIKFQHDPLYAVTLLQGILATFKPYPTLADIGLFLSTTSLFPEVYQHLRHPIVTALLHLHASVLLPLFHSLWLTQGTGNANFFYASTLVFGLANGAALIDFVFAGLRLAFPVQKGSEITQE</sequence>
<organism evidence="10 11">
    <name type="scientific">Pyrrhoderma noxium</name>
    <dbReference type="NCBI Taxonomy" id="2282107"/>
    <lineage>
        <taxon>Eukaryota</taxon>
        <taxon>Fungi</taxon>
        <taxon>Dikarya</taxon>
        <taxon>Basidiomycota</taxon>
        <taxon>Agaricomycotina</taxon>
        <taxon>Agaricomycetes</taxon>
        <taxon>Hymenochaetales</taxon>
        <taxon>Hymenochaetaceae</taxon>
        <taxon>Pyrrhoderma</taxon>
    </lineage>
</organism>
<dbReference type="PANTHER" id="PTHR13121">
    <property type="entry name" value="GPI TRANSAMIDASE COMPONENT PIG-U"/>
    <property type="match status" value="1"/>
</dbReference>
<dbReference type="GO" id="GO:0006506">
    <property type="term" value="P:GPI anchor biosynthetic process"/>
    <property type="evidence" value="ECO:0007669"/>
    <property type="project" value="UniProtKB-UniPathway"/>
</dbReference>
<dbReference type="STRING" id="2282107.A0A286UGW8"/>
<feature type="transmembrane region" description="Helical" evidence="9">
    <location>
        <begin position="333"/>
        <end position="352"/>
    </location>
</feature>
<dbReference type="OrthoDB" id="549017at2759"/>
<dbReference type="Proteomes" id="UP000217199">
    <property type="component" value="Unassembled WGS sequence"/>
</dbReference>
<protein>
    <submittedName>
        <fullName evidence="10">Cell division cycle 91</fullName>
    </submittedName>
</protein>
<evidence type="ECO:0000256" key="4">
    <source>
        <dbReference type="ARBA" id="ARBA00022502"/>
    </source>
</evidence>
<evidence type="ECO:0000313" key="11">
    <source>
        <dbReference type="Proteomes" id="UP000217199"/>
    </source>
</evidence>
<dbReference type="InParanoid" id="A0A286UGW8"/>
<feature type="transmembrane region" description="Helical" evidence="9">
    <location>
        <begin position="364"/>
        <end position="386"/>
    </location>
</feature>
<evidence type="ECO:0000256" key="1">
    <source>
        <dbReference type="ARBA" id="ARBA00004477"/>
    </source>
</evidence>
<evidence type="ECO:0000256" key="8">
    <source>
        <dbReference type="ARBA" id="ARBA00023136"/>
    </source>
</evidence>
<keyword evidence="6" id="KW-0256">Endoplasmic reticulum</keyword>
<dbReference type="AlphaFoldDB" id="A0A286UGW8"/>
<evidence type="ECO:0000256" key="5">
    <source>
        <dbReference type="ARBA" id="ARBA00022692"/>
    </source>
</evidence>
<evidence type="ECO:0000256" key="3">
    <source>
        <dbReference type="ARBA" id="ARBA00010026"/>
    </source>
</evidence>
<keyword evidence="11" id="KW-1185">Reference proteome</keyword>
<evidence type="ECO:0000256" key="9">
    <source>
        <dbReference type="SAM" id="Phobius"/>
    </source>
</evidence>
<keyword evidence="10" id="KW-0131">Cell cycle</keyword>
<keyword evidence="4" id="KW-0337">GPI-anchor biosynthesis</keyword>
<dbReference type="Pfam" id="PF06728">
    <property type="entry name" value="PIG-U"/>
    <property type="match status" value="1"/>
</dbReference>
<keyword evidence="8 9" id="KW-0472">Membrane</keyword>
<keyword evidence="10" id="KW-0132">Cell division</keyword>
<dbReference type="GO" id="GO:0042765">
    <property type="term" value="C:GPI-anchor transamidase complex"/>
    <property type="evidence" value="ECO:0007669"/>
    <property type="project" value="InterPro"/>
</dbReference>
<dbReference type="GO" id="GO:0016255">
    <property type="term" value="P:attachment of GPI anchor to protein"/>
    <property type="evidence" value="ECO:0007669"/>
    <property type="project" value="InterPro"/>
</dbReference>
<comment type="caution">
    <text evidence="10">The sequence shown here is derived from an EMBL/GenBank/DDBJ whole genome shotgun (WGS) entry which is preliminary data.</text>
</comment>
<keyword evidence="7 9" id="KW-1133">Transmembrane helix</keyword>
<comment type="subcellular location">
    <subcellularLocation>
        <location evidence="1">Endoplasmic reticulum membrane</location>
        <topology evidence="1">Multi-pass membrane protein</topology>
    </subcellularLocation>
</comment>
<feature type="transmembrane region" description="Helical" evidence="9">
    <location>
        <begin position="82"/>
        <end position="101"/>
    </location>
</feature>
<feature type="transmembrane region" description="Helical" evidence="9">
    <location>
        <begin position="201"/>
        <end position="222"/>
    </location>
</feature>
<feature type="transmembrane region" description="Helical" evidence="9">
    <location>
        <begin position="264"/>
        <end position="282"/>
    </location>
</feature>
<dbReference type="PANTHER" id="PTHR13121:SF0">
    <property type="entry name" value="PHOSPHATIDYLINOSITOL GLYCAN ANCHOR BIOSYNTHESIS CLASS U PROTEIN"/>
    <property type="match status" value="1"/>
</dbReference>